<keyword evidence="6 7" id="KW-0472">Membrane</keyword>
<gene>
    <name evidence="9" type="ORF">QQ020_17845</name>
</gene>
<keyword evidence="4 7" id="KW-0812">Transmembrane</keyword>
<accession>A0ABT8L853</accession>
<evidence type="ECO:0000256" key="7">
    <source>
        <dbReference type="SAM" id="Phobius"/>
    </source>
</evidence>
<proteinExistence type="inferred from homology"/>
<reference evidence="9" key="1">
    <citation type="submission" date="2023-06" db="EMBL/GenBank/DDBJ databases">
        <title>Genomic of Agaribacillus aureum.</title>
        <authorList>
            <person name="Wang G."/>
        </authorList>
    </citation>
    <scope>NUCLEOTIDE SEQUENCE</scope>
    <source>
        <strain evidence="9">BMA12</strain>
    </source>
</reference>
<comment type="caution">
    <text evidence="9">The sequence shown here is derived from an EMBL/GenBank/DDBJ whole genome shotgun (WGS) entry which is preliminary data.</text>
</comment>
<evidence type="ECO:0000313" key="9">
    <source>
        <dbReference type="EMBL" id="MDN5213943.1"/>
    </source>
</evidence>
<evidence type="ECO:0000256" key="3">
    <source>
        <dbReference type="ARBA" id="ARBA00022475"/>
    </source>
</evidence>
<evidence type="ECO:0000256" key="4">
    <source>
        <dbReference type="ARBA" id="ARBA00022692"/>
    </source>
</evidence>
<evidence type="ECO:0000256" key="6">
    <source>
        <dbReference type="ARBA" id="ARBA00023136"/>
    </source>
</evidence>
<keyword evidence="3" id="KW-1003">Cell membrane</keyword>
<feature type="transmembrane region" description="Helical" evidence="7">
    <location>
        <begin position="370"/>
        <end position="394"/>
    </location>
</feature>
<dbReference type="Pfam" id="PF02687">
    <property type="entry name" value="FtsX"/>
    <property type="match status" value="1"/>
</dbReference>
<feature type="transmembrane region" description="Helical" evidence="7">
    <location>
        <begin position="264"/>
        <end position="288"/>
    </location>
</feature>
<feature type="transmembrane region" description="Helical" evidence="7">
    <location>
        <begin position="18"/>
        <end position="39"/>
    </location>
</feature>
<keyword evidence="10" id="KW-1185">Reference proteome</keyword>
<comment type="similarity">
    <text evidence="2">Belongs to the ABC-4 integral membrane protein family. LolC/E subfamily.</text>
</comment>
<dbReference type="PANTHER" id="PTHR30489">
    <property type="entry name" value="LIPOPROTEIN-RELEASING SYSTEM TRANSMEMBRANE PROTEIN LOLE"/>
    <property type="match status" value="1"/>
</dbReference>
<sequence length="405" mass="45871">MLFQIAWKNIWRNKTRSLLVMGSVVMGLWVGAFMMAYAFGMIDQRLQDAVKNEISHFQSHHPKFEIDNEVKYFLSEGPEMLRKIRLDKRVKAATGRVIVNGMVSSANYSTGGRFIGIIPAFENEVTGLQDKLTEGAYFDENSRNKVIIGERLAEKLKVKLRSKIVLTFQDSTGNILAGAFRIRGLYKTYNATYDETNIFVRAMDIDQLINLPGQYHEIAALIHDPGKLDTVITDLTVAYPKAKTEDWKDIAPEISLMIESFDQYMIIFLIIILLALSFGIINTMLMAVLERVREIGVLMAIGMNRTKLFFMISLETICLVMAATPFGMLLGYFTVQYLGKTGMDLSAIYQEGYAAYGVQSYIYPKLEDIYYIRVMCMVIVTALLASIYPAITAIRLNPIKAIRKI</sequence>
<evidence type="ECO:0000256" key="1">
    <source>
        <dbReference type="ARBA" id="ARBA00004651"/>
    </source>
</evidence>
<dbReference type="EMBL" id="JAUJEB010000004">
    <property type="protein sequence ID" value="MDN5213943.1"/>
    <property type="molecule type" value="Genomic_DNA"/>
</dbReference>
<dbReference type="InterPro" id="IPR003838">
    <property type="entry name" value="ABC3_permease_C"/>
</dbReference>
<dbReference type="InterPro" id="IPR051447">
    <property type="entry name" value="Lipoprotein-release_system"/>
</dbReference>
<dbReference type="Proteomes" id="UP001172083">
    <property type="component" value="Unassembled WGS sequence"/>
</dbReference>
<dbReference type="RefSeq" id="WP_346759282.1">
    <property type="nucleotide sequence ID" value="NZ_JAUJEB010000004.1"/>
</dbReference>
<feature type="domain" description="ABC3 transporter permease C-terminal" evidence="8">
    <location>
        <begin position="266"/>
        <end position="398"/>
    </location>
</feature>
<evidence type="ECO:0000256" key="2">
    <source>
        <dbReference type="ARBA" id="ARBA00005236"/>
    </source>
</evidence>
<name>A0ABT8L853_9BACT</name>
<evidence type="ECO:0000259" key="8">
    <source>
        <dbReference type="Pfam" id="PF02687"/>
    </source>
</evidence>
<protein>
    <submittedName>
        <fullName evidence="9">FtsX-like permease family protein</fullName>
    </submittedName>
</protein>
<keyword evidence="5 7" id="KW-1133">Transmembrane helix</keyword>
<evidence type="ECO:0000313" key="10">
    <source>
        <dbReference type="Proteomes" id="UP001172083"/>
    </source>
</evidence>
<evidence type="ECO:0000256" key="5">
    <source>
        <dbReference type="ARBA" id="ARBA00022989"/>
    </source>
</evidence>
<dbReference type="PANTHER" id="PTHR30489:SF0">
    <property type="entry name" value="LIPOPROTEIN-RELEASING SYSTEM TRANSMEMBRANE PROTEIN LOLE"/>
    <property type="match status" value="1"/>
</dbReference>
<organism evidence="9 10">
    <name type="scientific">Agaribacillus aureus</name>
    <dbReference type="NCBI Taxonomy" id="3051825"/>
    <lineage>
        <taxon>Bacteria</taxon>
        <taxon>Pseudomonadati</taxon>
        <taxon>Bacteroidota</taxon>
        <taxon>Cytophagia</taxon>
        <taxon>Cytophagales</taxon>
        <taxon>Splendidivirgaceae</taxon>
        <taxon>Agaribacillus</taxon>
    </lineage>
</organism>
<feature type="transmembrane region" description="Helical" evidence="7">
    <location>
        <begin position="308"/>
        <end position="333"/>
    </location>
</feature>
<comment type="subcellular location">
    <subcellularLocation>
        <location evidence="1">Cell membrane</location>
        <topology evidence="1">Multi-pass membrane protein</topology>
    </subcellularLocation>
</comment>